<dbReference type="PANTHER" id="PTHR47843:SF3">
    <property type="entry name" value="BTB DOMAIN-CONTAINING PROTEIN"/>
    <property type="match status" value="1"/>
</dbReference>
<protein>
    <recommendedName>
        <fullName evidence="4">BTB domain-containing protein</fullName>
    </recommendedName>
</protein>
<dbReference type="Gene3D" id="3.30.710.10">
    <property type="entry name" value="Potassium Channel Kv1.1, Chain A"/>
    <property type="match status" value="1"/>
</dbReference>
<dbReference type="AlphaFoldDB" id="A0AAN6QZ90"/>
<dbReference type="CDD" id="cd18186">
    <property type="entry name" value="BTB_POZ_ZBTB_KLHL-like"/>
    <property type="match status" value="1"/>
</dbReference>
<evidence type="ECO:0000313" key="2">
    <source>
        <dbReference type="EMBL" id="KAK1005261.1"/>
    </source>
</evidence>
<feature type="region of interest" description="Disordered" evidence="1">
    <location>
        <begin position="1"/>
        <end position="42"/>
    </location>
</feature>
<dbReference type="InterPro" id="IPR011333">
    <property type="entry name" value="SKP1/BTB/POZ_sf"/>
</dbReference>
<organism evidence="2 3">
    <name type="scientific">Friedmanniomyces endolithicus</name>
    <dbReference type="NCBI Taxonomy" id="329885"/>
    <lineage>
        <taxon>Eukaryota</taxon>
        <taxon>Fungi</taxon>
        <taxon>Dikarya</taxon>
        <taxon>Ascomycota</taxon>
        <taxon>Pezizomycotina</taxon>
        <taxon>Dothideomycetes</taxon>
        <taxon>Dothideomycetidae</taxon>
        <taxon>Mycosphaerellales</taxon>
        <taxon>Teratosphaeriaceae</taxon>
        <taxon>Friedmanniomyces</taxon>
    </lineage>
</organism>
<dbReference type="PANTHER" id="PTHR47843">
    <property type="entry name" value="BTB DOMAIN-CONTAINING PROTEIN-RELATED"/>
    <property type="match status" value="1"/>
</dbReference>
<name>A0AAN6QZ90_9PEZI</name>
<keyword evidence="3" id="KW-1185">Reference proteome</keyword>
<sequence>MSDPEINDEVEAAADEDMAEAEETNAGDGNAEATGLEDIEPEMPERTTFLDYLRSPIIHLHVGSASDGTTTLHAHQALLTQSPFFAGECDRLSSTAHKTIALPHDDLHAVASVLEYLYKSDYFPTLAGPTSMEYDPTVPQSDNEGVALLRHARVYTLAQRLGLPGLSALAHKKIHLTQSTAKGEIAYARFVYREAAPDDEAIRKPVAAFWATRSHVLRHEAEQEFKRMCLEFPQFGFDVLSLVLDAQEKRSQRSEAAGAAAPRKRQRDTKSGGFSTPDSFRRLPKSFIDKNRLTTKQVKACYAAGCHGRPGTGLRAANRQIHDETDEVFWEENTFCYDDQDMLLRDLTTVGGGKACRKMPRGRLLGKCIAPCIPESAKAKIQRLSVMQLRNTRCDPWEVVMALQELPNLVKLELPASLVAKHLGSFSTLRLPGLRSINARHSECVVVDDEDRGPRARDCRLDVFLFKTITLPSCLSSGHSGNEGQRDCESCREDLGRTAKEVLDPWFRSLYSWPLAGLERRSTVDWSVLVVREILEERVPVREEDGVPYRMELCLPDGGVEVAWIFGLPASGEAVRCRKEEMERMRAEKDRIGRIELGPRFDSASDETIEERETALRPTRRESHIGAGLHRPKLLPAPVGEEAVRATERWKAFLERARNGDSESEDERSNYLTYVVSQLGSGFQGLASRVLRLGSS</sequence>
<accession>A0AAN6QZ90</accession>
<evidence type="ECO:0000313" key="3">
    <source>
        <dbReference type="Proteomes" id="UP001175353"/>
    </source>
</evidence>
<feature type="compositionally biased region" description="Acidic residues" evidence="1">
    <location>
        <begin position="1"/>
        <end position="25"/>
    </location>
</feature>
<feature type="region of interest" description="Disordered" evidence="1">
    <location>
        <begin position="252"/>
        <end position="282"/>
    </location>
</feature>
<dbReference type="EMBL" id="JAUJLE010000023">
    <property type="protein sequence ID" value="KAK1005261.1"/>
    <property type="molecule type" value="Genomic_DNA"/>
</dbReference>
<proteinExistence type="predicted"/>
<dbReference type="Proteomes" id="UP001175353">
    <property type="component" value="Unassembled WGS sequence"/>
</dbReference>
<reference evidence="2" key="1">
    <citation type="submission" date="2023-06" db="EMBL/GenBank/DDBJ databases">
        <title>Black Yeasts Isolated from many extreme environments.</title>
        <authorList>
            <person name="Coleine C."/>
            <person name="Stajich J.E."/>
            <person name="Selbmann L."/>
        </authorList>
    </citation>
    <scope>NUCLEOTIDE SEQUENCE</scope>
    <source>
        <strain evidence="2">CCFEE 5200</strain>
    </source>
</reference>
<comment type="caution">
    <text evidence="2">The sequence shown here is derived from an EMBL/GenBank/DDBJ whole genome shotgun (WGS) entry which is preliminary data.</text>
</comment>
<evidence type="ECO:0008006" key="4">
    <source>
        <dbReference type="Google" id="ProtNLM"/>
    </source>
</evidence>
<gene>
    <name evidence="2" type="ORF">LTR91_004117</name>
</gene>
<evidence type="ECO:0000256" key="1">
    <source>
        <dbReference type="SAM" id="MobiDB-lite"/>
    </source>
</evidence>